<feature type="domain" description="Glycosyltransferase 2-like" evidence="4">
    <location>
        <begin position="9"/>
        <end position="155"/>
    </location>
</feature>
<evidence type="ECO:0000256" key="1">
    <source>
        <dbReference type="ARBA" id="ARBA00006739"/>
    </source>
</evidence>
<keyword evidence="2" id="KW-0328">Glycosyltransferase</keyword>
<evidence type="ECO:0000256" key="3">
    <source>
        <dbReference type="ARBA" id="ARBA00022679"/>
    </source>
</evidence>
<dbReference type="EMBL" id="JADBEF010000001">
    <property type="protein sequence ID" value="MBE1561279.1"/>
    <property type="molecule type" value="Genomic_DNA"/>
</dbReference>
<comment type="caution">
    <text evidence="5">The sequence shown here is derived from an EMBL/GenBank/DDBJ whole genome shotgun (WGS) entry which is preliminary data.</text>
</comment>
<proteinExistence type="inferred from homology"/>
<evidence type="ECO:0000313" key="6">
    <source>
        <dbReference type="Proteomes" id="UP000661607"/>
    </source>
</evidence>
<dbReference type="InterPro" id="IPR029044">
    <property type="entry name" value="Nucleotide-diphossugar_trans"/>
</dbReference>
<comment type="similarity">
    <text evidence="1">Belongs to the glycosyltransferase 2 family.</text>
</comment>
<dbReference type="Proteomes" id="UP000661607">
    <property type="component" value="Unassembled WGS sequence"/>
</dbReference>
<dbReference type="Gene3D" id="3.90.550.10">
    <property type="entry name" value="Spore Coat Polysaccharide Biosynthesis Protein SpsA, Chain A"/>
    <property type="match status" value="1"/>
</dbReference>
<sequence length="277" mass="29963">MRQPRTTTVVATRNRREALERTLPLHTGPVILVDNGSTDGTPAFVRDRFPHVRVVDAGRNLGSPARNVGVELAQTPYVAFADDDSWWAEGALERAADVLDAHPRLAVLAARVLVGPEERTDPVSVLMARSPLPGTAGPGVLGFLACGAVVRRSAFLEAGGFDDVIFFFGEEERLAVDLAARGWELAYVEAVVAHHHPAPSRDPQARLALAARNAVLTAVLRRPWPVVARTVLRAAGSGRPGLAGLRAAVLRLPRALARRRELPREVEQARELLERAP</sequence>
<dbReference type="Pfam" id="PF00535">
    <property type="entry name" value="Glycos_transf_2"/>
    <property type="match status" value="1"/>
</dbReference>
<dbReference type="InterPro" id="IPR001173">
    <property type="entry name" value="Glyco_trans_2-like"/>
</dbReference>
<organism evidence="5 6">
    <name type="scientific">Nonomuraea africana</name>
    <dbReference type="NCBI Taxonomy" id="46171"/>
    <lineage>
        <taxon>Bacteria</taxon>
        <taxon>Bacillati</taxon>
        <taxon>Actinomycetota</taxon>
        <taxon>Actinomycetes</taxon>
        <taxon>Streptosporangiales</taxon>
        <taxon>Streptosporangiaceae</taxon>
        <taxon>Nonomuraea</taxon>
    </lineage>
</organism>
<dbReference type="PANTHER" id="PTHR43685:SF5">
    <property type="entry name" value="GLYCOSYLTRANSFERASE EPSE-RELATED"/>
    <property type="match status" value="1"/>
</dbReference>
<gene>
    <name evidence="5" type="ORF">H4W81_004058</name>
</gene>
<keyword evidence="6" id="KW-1185">Reference proteome</keyword>
<dbReference type="PANTHER" id="PTHR43685">
    <property type="entry name" value="GLYCOSYLTRANSFERASE"/>
    <property type="match status" value="1"/>
</dbReference>
<keyword evidence="3" id="KW-0808">Transferase</keyword>
<evidence type="ECO:0000256" key="2">
    <source>
        <dbReference type="ARBA" id="ARBA00022676"/>
    </source>
</evidence>
<dbReference type="SUPFAM" id="SSF53448">
    <property type="entry name" value="Nucleotide-diphospho-sugar transferases"/>
    <property type="match status" value="1"/>
</dbReference>
<evidence type="ECO:0000259" key="4">
    <source>
        <dbReference type="Pfam" id="PF00535"/>
    </source>
</evidence>
<dbReference type="RefSeq" id="WP_192776220.1">
    <property type="nucleotide sequence ID" value="NZ_BAAASY010000020.1"/>
</dbReference>
<evidence type="ECO:0000313" key="5">
    <source>
        <dbReference type="EMBL" id="MBE1561279.1"/>
    </source>
</evidence>
<accession>A0ABR9KGX0</accession>
<protein>
    <submittedName>
        <fullName evidence="5">GT2 family glycosyltransferase</fullName>
    </submittedName>
</protein>
<reference evidence="5 6" key="1">
    <citation type="submission" date="2020-10" db="EMBL/GenBank/DDBJ databases">
        <title>Sequencing the genomes of 1000 actinobacteria strains.</title>
        <authorList>
            <person name="Klenk H.-P."/>
        </authorList>
    </citation>
    <scope>NUCLEOTIDE SEQUENCE [LARGE SCALE GENOMIC DNA]</scope>
    <source>
        <strain evidence="5 6">DSM 43748</strain>
    </source>
</reference>
<name>A0ABR9KGX0_9ACTN</name>
<dbReference type="InterPro" id="IPR050834">
    <property type="entry name" value="Glycosyltransf_2"/>
</dbReference>